<dbReference type="Pfam" id="PF14246">
    <property type="entry name" value="TetR_C_7"/>
    <property type="match status" value="1"/>
</dbReference>
<gene>
    <name evidence="4" type="ORF">D7D94_11585</name>
</gene>
<dbReference type="InterPro" id="IPR001647">
    <property type="entry name" value="HTH_TetR"/>
</dbReference>
<evidence type="ECO:0000259" key="3">
    <source>
        <dbReference type="PROSITE" id="PS50977"/>
    </source>
</evidence>
<evidence type="ECO:0000313" key="4">
    <source>
        <dbReference type="EMBL" id="QGU28246.1"/>
    </source>
</evidence>
<feature type="DNA-binding region" description="H-T-H motif" evidence="2">
    <location>
        <begin position="41"/>
        <end position="60"/>
    </location>
</feature>
<dbReference type="Gene3D" id="1.10.357.10">
    <property type="entry name" value="Tetracycline Repressor, domain 2"/>
    <property type="match status" value="1"/>
</dbReference>
<organism evidence="4 5">
    <name type="scientific">Microbacterium oryzae</name>
    <dbReference type="NCBI Taxonomy" id="743009"/>
    <lineage>
        <taxon>Bacteria</taxon>
        <taxon>Bacillati</taxon>
        <taxon>Actinomycetota</taxon>
        <taxon>Actinomycetes</taxon>
        <taxon>Micrococcales</taxon>
        <taxon>Microbacteriaceae</taxon>
        <taxon>Microbacterium</taxon>
    </lineage>
</organism>
<evidence type="ECO:0000313" key="5">
    <source>
        <dbReference type="Proteomes" id="UP000422989"/>
    </source>
</evidence>
<sequence length="209" mass="22947">MIVTMTGKRGRPTAEEREERHQRVLGVISRVIVEEGYGALSFDRVAGEARVAKRTLYSDFECRAGMLRAAVRRQHAYLDAAPGSAEDVLAAAIAVATSLLREEAVAFQRAVISAAPLHPQMATEFYASGPRAAQLFLAERMPHETAGEREDAAETLLSLMFGEYYRRRLIGITPAPTPEEIRMRAERAVRLALDGQPVASGRRQLVDAG</sequence>
<dbReference type="GO" id="GO:0003677">
    <property type="term" value="F:DNA binding"/>
    <property type="evidence" value="ECO:0007669"/>
    <property type="project" value="UniProtKB-UniRule"/>
</dbReference>
<protein>
    <submittedName>
        <fullName evidence="4">TetR family transcriptional regulator</fullName>
    </submittedName>
</protein>
<keyword evidence="5" id="KW-1185">Reference proteome</keyword>
<dbReference type="InterPro" id="IPR009057">
    <property type="entry name" value="Homeodomain-like_sf"/>
</dbReference>
<reference evidence="4 5" key="1">
    <citation type="submission" date="2018-09" db="EMBL/GenBank/DDBJ databases">
        <title>Whole genome sequencing of Microbacterium oryzae strain MB-10T.</title>
        <authorList>
            <person name="Das S.K."/>
        </authorList>
    </citation>
    <scope>NUCLEOTIDE SEQUENCE [LARGE SCALE GENOMIC DNA]</scope>
    <source>
        <strain evidence="4 5">MB-10</strain>
    </source>
</reference>
<evidence type="ECO:0000256" key="2">
    <source>
        <dbReference type="PROSITE-ProRule" id="PRU00335"/>
    </source>
</evidence>
<dbReference type="Pfam" id="PF00440">
    <property type="entry name" value="TetR_N"/>
    <property type="match status" value="1"/>
</dbReference>
<name>A0A6I6DVX6_9MICO</name>
<dbReference type="OrthoDB" id="7186128at2"/>
<keyword evidence="1 2" id="KW-0238">DNA-binding</keyword>
<dbReference type="InterPro" id="IPR039536">
    <property type="entry name" value="TetR_C_Proteobacteria"/>
</dbReference>
<feature type="domain" description="HTH tetR-type" evidence="3">
    <location>
        <begin position="18"/>
        <end position="78"/>
    </location>
</feature>
<dbReference type="EMBL" id="CP032550">
    <property type="protein sequence ID" value="QGU28246.1"/>
    <property type="molecule type" value="Genomic_DNA"/>
</dbReference>
<accession>A0A6I6DVX6</accession>
<proteinExistence type="predicted"/>
<evidence type="ECO:0000256" key="1">
    <source>
        <dbReference type="ARBA" id="ARBA00023125"/>
    </source>
</evidence>
<dbReference type="KEGG" id="moj:D7D94_11585"/>
<dbReference type="SUPFAM" id="SSF46689">
    <property type="entry name" value="Homeodomain-like"/>
    <property type="match status" value="1"/>
</dbReference>
<dbReference type="Proteomes" id="UP000422989">
    <property type="component" value="Chromosome"/>
</dbReference>
<dbReference type="AlphaFoldDB" id="A0A6I6DVX6"/>
<dbReference type="PROSITE" id="PS50977">
    <property type="entry name" value="HTH_TETR_2"/>
    <property type="match status" value="1"/>
</dbReference>